<organism evidence="1">
    <name type="scientific">Anguilla anguilla</name>
    <name type="common">European freshwater eel</name>
    <name type="synonym">Muraena anguilla</name>
    <dbReference type="NCBI Taxonomy" id="7936"/>
    <lineage>
        <taxon>Eukaryota</taxon>
        <taxon>Metazoa</taxon>
        <taxon>Chordata</taxon>
        <taxon>Craniata</taxon>
        <taxon>Vertebrata</taxon>
        <taxon>Euteleostomi</taxon>
        <taxon>Actinopterygii</taxon>
        <taxon>Neopterygii</taxon>
        <taxon>Teleostei</taxon>
        <taxon>Anguilliformes</taxon>
        <taxon>Anguillidae</taxon>
        <taxon>Anguilla</taxon>
    </lineage>
</organism>
<protein>
    <submittedName>
        <fullName evidence="1">Uncharacterized protein</fullName>
    </submittedName>
</protein>
<proteinExistence type="predicted"/>
<sequence length="27" mass="3149">MFVVFPLNVFLRHSSVKEIAYESKLPP</sequence>
<dbReference type="EMBL" id="GBXM01020736">
    <property type="protein sequence ID" value="JAH87841.1"/>
    <property type="molecule type" value="Transcribed_RNA"/>
</dbReference>
<dbReference type="AlphaFoldDB" id="A0A0E9WC28"/>
<evidence type="ECO:0000313" key="1">
    <source>
        <dbReference type="EMBL" id="JAH87841.1"/>
    </source>
</evidence>
<name>A0A0E9WC28_ANGAN</name>
<accession>A0A0E9WC28</accession>
<reference evidence="1" key="1">
    <citation type="submission" date="2014-11" db="EMBL/GenBank/DDBJ databases">
        <authorList>
            <person name="Amaro Gonzalez C."/>
        </authorList>
    </citation>
    <scope>NUCLEOTIDE SEQUENCE</scope>
</reference>
<reference evidence="1" key="2">
    <citation type="journal article" date="2015" name="Fish Shellfish Immunol.">
        <title>Early steps in the European eel (Anguilla anguilla)-Vibrio vulnificus interaction in the gills: Role of the RtxA13 toxin.</title>
        <authorList>
            <person name="Callol A."/>
            <person name="Pajuelo D."/>
            <person name="Ebbesson L."/>
            <person name="Teles M."/>
            <person name="MacKenzie S."/>
            <person name="Amaro C."/>
        </authorList>
    </citation>
    <scope>NUCLEOTIDE SEQUENCE</scope>
</reference>